<dbReference type="Proteomes" id="UP000321393">
    <property type="component" value="Unassembled WGS sequence"/>
</dbReference>
<feature type="domain" description="Ubiquitin-like protease family profile" evidence="5">
    <location>
        <begin position="1323"/>
        <end position="1491"/>
    </location>
</feature>
<sequence>MKYEKIHACRNDCCLFRKELSDANVCPSCGMSRWKIPKNSKKEVKNVPVKVMWYFSPIPRFERMFRSKETSKLLTWHDRKREVNDLLQHPKDALSWKKIDNLWPEFGSEPRNLRLALSTDGVNPHGDLSSRYSCWPVMLVTYNLPPWLCMKRKFLMLTALISGPKQPGNEIDVYLAPLVDDLKILWHDGVECYDAYQDQCFRLKAILLWTINDFPAYGNLCGCTVKGYHACPICGEKTSSIYLPKGRKMAYIGHRKFLPRHHPYRKQKKVFNGAQELELAPEPLSGEEIFIQTSKYKHSFGKRTMNEKNSEMSSSGTYWKKKSIFFELEYWKFLDVRHCLDVMHIEKNVCANLIGTLLDIPGKTKDGVKSRLDLVELNIRSELAPQVGEKKIFLPPACYTLSRAEKLSFCKTLSELKVPEGYSSNIQSLVSLTDLKLYGLKSHDHHVLMQQLLPVAIRGILPKHVRLAIIRLCFFFNAICKKTIDTSQLKGMQEDVVVTLCLLEKYFPPSFFTIMVHLVVHLVREIEFCGPVHLRWMYPFERYMKVLKTYVRNRNRPEGCMVENYIVEEAIEFCSEFIAGVSSIGLNSSVIKKNSNMDRALSASSFIRPSKEQLDQAHLYVIQNVNDVLPYVEQHMESLRKLNSGKARSKKWIQEEHNRSFSRWLSTRVALALEVPKNSITPSLRWIAHGPSPDVATYSGYIINGYYYHTKRRDDIRRVQNSGVSITATTMQVSSSKDKNPVMSDMTFYGVIREIWEIDYHQLSFILFKCDWVDNRSGVKVDELGFTIVDLKRIGHKSDSFILATQAKQVFYVQDSANPEWSVVLTSPQRTIEEDFFEDEIGDMLQECGYETIKRMPNVDTPNETDDTNSTYIRHDCEGRWVEKVRNITAIFMMEDSSEDEREMLPEVRKKSFVPRGPTTMSELALVRNSGQKLPIQFNEHGQPVGATSKKMQSYIGVCVRQQIPITYNSWKEVPNELKDKIYDCISMSFDLQPNAKHSILMSASRKFRTFKTTLTQKYILPSKDQPSLLQFPPKIYSHINQEDWESFVDARLSEEWEDYSRIQRERRSKCVYNHHMSRKGYANLADELKITHDVSYRSTLWKEARKGKNNDYFDDATRDFATNKNEDILTDALGSKEHGGRVRGVGAFVSQSQYFNTVKGKEKMCHKEEDDSRCKSDKKRSNHSRSSIGSINIDLDADEDTPTNKGVEGTPCQLSIGSINNIVAVATIVEDNIGCPNVKVLVDVVTGENLTIPNPVKGKIETLNQALGNIIEWPRRLEHSTRKDVVYPSNYTDVNGIIKLLNRHAMNNMEDVDMIRIPMNELIFGSDKFVYLAREDLLHYCGMVEIGYMCILAYITCLWDKCDCAKNFFVIDQSKISSHIKDRDLRSRNLANQLEAVNLEQKVLIPYNTGFHWMLHVIDLRENCVYVLDSLRSKVNEDIHGIINVGLKTWQAKHDLQRYRSTPKWRPVKCPRQLDSVGCGYYVQKYIHEIVHNSSTSITNLFNTKNAYRQEEIDEIRTEWAAFVSRFVRVERCADILGVYYWFAMDGSEGQGTASKRTLRIKGNRLDDEDFDKEDLVVVLDIVKVRKNARDEQEEKEIK</sequence>
<proteinExistence type="inferred from homology"/>
<dbReference type="PANTHER" id="PTHR48258:SF9">
    <property type="entry name" value="OS01G0348150 PROTEIN"/>
    <property type="match status" value="1"/>
</dbReference>
<evidence type="ECO:0000313" key="7">
    <source>
        <dbReference type="Proteomes" id="UP000321393"/>
    </source>
</evidence>
<dbReference type="Pfam" id="PF13960">
    <property type="entry name" value="DUF4218"/>
    <property type="match status" value="1"/>
</dbReference>
<dbReference type="InterPro" id="IPR025312">
    <property type="entry name" value="DUF4216"/>
</dbReference>
<name>A0A5A7VGQ2_CUCMM</name>
<keyword evidence="2" id="KW-0645">Protease</keyword>
<evidence type="ECO:0000259" key="5">
    <source>
        <dbReference type="PROSITE" id="PS50600"/>
    </source>
</evidence>
<dbReference type="GO" id="GO:0006508">
    <property type="term" value="P:proteolysis"/>
    <property type="evidence" value="ECO:0007669"/>
    <property type="project" value="UniProtKB-KW"/>
</dbReference>
<protein>
    <submittedName>
        <fullName evidence="6">Transposase</fullName>
    </submittedName>
</protein>
<dbReference type="PANTHER" id="PTHR48258">
    <property type="entry name" value="DUF4218 DOMAIN-CONTAINING PROTEIN-RELATED"/>
    <property type="match status" value="1"/>
</dbReference>
<dbReference type="PROSITE" id="PS50600">
    <property type="entry name" value="ULP_PROTEASE"/>
    <property type="match status" value="1"/>
</dbReference>
<evidence type="ECO:0000256" key="1">
    <source>
        <dbReference type="ARBA" id="ARBA00005234"/>
    </source>
</evidence>
<feature type="region of interest" description="Disordered" evidence="4">
    <location>
        <begin position="1161"/>
        <end position="1209"/>
    </location>
</feature>
<dbReference type="Pfam" id="PF02902">
    <property type="entry name" value="Peptidase_C48"/>
    <property type="match status" value="1"/>
</dbReference>
<comment type="caution">
    <text evidence="6">The sequence shown here is derived from an EMBL/GenBank/DDBJ whole genome shotgun (WGS) entry which is preliminary data.</text>
</comment>
<evidence type="ECO:0000313" key="6">
    <source>
        <dbReference type="EMBL" id="KAA0066494.1"/>
    </source>
</evidence>
<comment type="similarity">
    <text evidence="1">Belongs to the peptidase C48 family.</text>
</comment>
<dbReference type="InterPro" id="IPR025452">
    <property type="entry name" value="DUF4218"/>
</dbReference>
<dbReference type="SUPFAM" id="SSF54001">
    <property type="entry name" value="Cysteine proteinases"/>
    <property type="match status" value="1"/>
</dbReference>
<dbReference type="Pfam" id="PF13952">
    <property type="entry name" value="DUF4216"/>
    <property type="match status" value="1"/>
</dbReference>
<dbReference type="GO" id="GO:0008234">
    <property type="term" value="F:cysteine-type peptidase activity"/>
    <property type="evidence" value="ECO:0007669"/>
    <property type="project" value="InterPro"/>
</dbReference>
<dbReference type="Gene3D" id="3.40.395.10">
    <property type="entry name" value="Adenoviral Proteinase, Chain A"/>
    <property type="match status" value="1"/>
</dbReference>
<dbReference type="InterPro" id="IPR004242">
    <property type="entry name" value="Transposase_21"/>
</dbReference>
<evidence type="ECO:0000256" key="4">
    <source>
        <dbReference type="SAM" id="MobiDB-lite"/>
    </source>
</evidence>
<accession>A0A5A7VGQ2</accession>
<dbReference type="OrthoDB" id="1087172at2759"/>
<evidence type="ECO:0000256" key="3">
    <source>
        <dbReference type="ARBA" id="ARBA00022801"/>
    </source>
</evidence>
<keyword evidence="3" id="KW-0378">Hydrolase</keyword>
<dbReference type="InterPro" id="IPR038765">
    <property type="entry name" value="Papain-like_cys_pep_sf"/>
</dbReference>
<dbReference type="Pfam" id="PF02992">
    <property type="entry name" value="Transposase_21"/>
    <property type="match status" value="1"/>
</dbReference>
<evidence type="ECO:0000256" key="2">
    <source>
        <dbReference type="ARBA" id="ARBA00022670"/>
    </source>
</evidence>
<organism evidence="6 7">
    <name type="scientific">Cucumis melo var. makuwa</name>
    <name type="common">Oriental melon</name>
    <dbReference type="NCBI Taxonomy" id="1194695"/>
    <lineage>
        <taxon>Eukaryota</taxon>
        <taxon>Viridiplantae</taxon>
        <taxon>Streptophyta</taxon>
        <taxon>Embryophyta</taxon>
        <taxon>Tracheophyta</taxon>
        <taxon>Spermatophyta</taxon>
        <taxon>Magnoliopsida</taxon>
        <taxon>eudicotyledons</taxon>
        <taxon>Gunneridae</taxon>
        <taxon>Pentapetalae</taxon>
        <taxon>rosids</taxon>
        <taxon>fabids</taxon>
        <taxon>Cucurbitales</taxon>
        <taxon>Cucurbitaceae</taxon>
        <taxon>Benincaseae</taxon>
        <taxon>Cucumis</taxon>
    </lineage>
</organism>
<dbReference type="EMBL" id="SSTE01000887">
    <property type="protein sequence ID" value="KAA0066494.1"/>
    <property type="molecule type" value="Genomic_DNA"/>
</dbReference>
<gene>
    <name evidence="6" type="ORF">E6C27_scaffold25G00330</name>
</gene>
<feature type="compositionally biased region" description="Basic and acidic residues" evidence="4">
    <location>
        <begin position="1161"/>
        <end position="1176"/>
    </location>
</feature>
<reference evidence="6 7" key="1">
    <citation type="submission" date="2019-08" db="EMBL/GenBank/DDBJ databases">
        <title>Draft genome sequences of two oriental melons (Cucumis melo L. var makuwa).</title>
        <authorList>
            <person name="Kwon S.-Y."/>
        </authorList>
    </citation>
    <scope>NUCLEOTIDE SEQUENCE [LARGE SCALE GENOMIC DNA]</scope>
    <source>
        <strain evidence="7">cv. SW 3</strain>
        <tissue evidence="6">Leaf</tissue>
    </source>
</reference>
<dbReference type="InterPro" id="IPR003653">
    <property type="entry name" value="Peptidase_C48_C"/>
</dbReference>